<keyword evidence="3 5" id="KW-1133">Transmembrane helix</keyword>
<evidence type="ECO:0000256" key="1">
    <source>
        <dbReference type="ARBA" id="ARBA00004141"/>
    </source>
</evidence>
<comment type="subcellular location">
    <subcellularLocation>
        <location evidence="1">Membrane</location>
        <topology evidence="1">Multi-pass membrane protein</topology>
    </subcellularLocation>
</comment>
<evidence type="ECO:0000256" key="3">
    <source>
        <dbReference type="ARBA" id="ARBA00022989"/>
    </source>
</evidence>
<dbReference type="SUPFAM" id="SSF48652">
    <property type="entry name" value="Tetraspanin"/>
    <property type="match status" value="1"/>
</dbReference>
<gene>
    <name evidence="7" type="primary">LOC108738073</name>
</gene>
<dbReference type="OrthoDB" id="6760972at2759"/>
<name>A0A1W4WSC3_AGRPL</name>
<evidence type="ECO:0000256" key="2">
    <source>
        <dbReference type="ARBA" id="ARBA00022692"/>
    </source>
</evidence>
<proteinExistence type="predicted"/>
<reference evidence="7" key="1">
    <citation type="submission" date="2025-08" db="UniProtKB">
        <authorList>
            <consortium name="RefSeq"/>
        </authorList>
    </citation>
    <scope>IDENTIFICATION</scope>
    <source>
        <tissue evidence="7">Entire body</tissue>
    </source>
</reference>
<dbReference type="KEGG" id="apln:108738073"/>
<dbReference type="RefSeq" id="XP_018326804.1">
    <property type="nucleotide sequence ID" value="XM_018471302.1"/>
</dbReference>
<dbReference type="Pfam" id="PF00335">
    <property type="entry name" value="Tetraspanin"/>
    <property type="match status" value="1"/>
</dbReference>
<evidence type="ECO:0000313" key="6">
    <source>
        <dbReference type="Proteomes" id="UP000192223"/>
    </source>
</evidence>
<dbReference type="STRING" id="224129.A0A1W4WSC3"/>
<dbReference type="CDD" id="cd03127">
    <property type="entry name" value="tetraspanin_LEL"/>
    <property type="match status" value="1"/>
</dbReference>
<accession>A0A1W4WSC3</accession>
<organism evidence="6 7">
    <name type="scientific">Agrilus planipennis</name>
    <name type="common">Emerald ash borer</name>
    <name type="synonym">Agrilus marcopoli</name>
    <dbReference type="NCBI Taxonomy" id="224129"/>
    <lineage>
        <taxon>Eukaryota</taxon>
        <taxon>Metazoa</taxon>
        <taxon>Ecdysozoa</taxon>
        <taxon>Arthropoda</taxon>
        <taxon>Hexapoda</taxon>
        <taxon>Insecta</taxon>
        <taxon>Pterygota</taxon>
        <taxon>Neoptera</taxon>
        <taxon>Endopterygota</taxon>
        <taxon>Coleoptera</taxon>
        <taxon>Polyphaga</taxon>
        <taxon>Elateriformia</taxon>
        <taxon>Buprestoidea</taxon>
        <taxon>Buprestidae</taxon>
        <taxon>Agrilinae</taxon>
        <taxon>Agrilus</taxon>
    </lineage>
</organism>
<dbReference type="InterPro" id="IPR018499">
    <property type="entry name" value="Tetraspanin/Peripherin"/>
</dbReference>
<feature type="transmembrane region" description="Helical" evidence="5">
    <location>
        <begin position="176"/>
        <end position="199"/>
    </location>
</feature>
<feature type="transmembrane region" description="Helical" evidence="5">
    <location>
        <begin position="47"/>
        <end position="73"/>
    </location>
</feature>
<feature type="transmembrane region" description="Helical" evidence="5">
    <location>
        <begin position="21"/>
        <end position="41"/>
    </location>
</feature>
<dbReference type="Gene3D" id="1.10.1450.10">
    <property type="entry name" value="Tetraspanin"/>
    <property type="match status" value="1"/>
</dbReference>
<protein>
    <submittedName>
        <fullName evidence="7">CD63 antigen-like</fullName>
    </submittedName>
</protein>
<dbReference type="GO" id="GO:0016020">
    <property type="term" value="C:membrane"/>
    <property type="evidence" value="ECO:0007669"/>
    <property type="project" value="UniProtKB-SubCell"/>
</dbReference>
<evidence type="ECO:0000256" key="5">
    <source>
        <dbReference type="SAM" id="Phobius"/>
    </source>
</evidence>
<sequence>MIYRMPFVIVTEGNTQLMMNVSSFISALLNLPGFWLLWMAHNNKKNYVFFPLLIIILVFAVGLSSASITMGLLTKKQLKLDKEQVPAVFLQCPFRDTINKTLYQTATSYKNNQQYKYAWDLTQNRLKCCGVTNYSDWTSLNLEIPNSCYVDLTKKFLYRPGCLDRLGIYLYWESQLLIVFIFLAFIGQVIAVLVVSLVYF</sequence>
<evidence type="ECO:0000256" key="4">
    <source>
        <dbReference type="ARBA" id="ARBA00023136"/>
    </source>
</evidence>
<keyword evidence="6" id="KW-1185">Reference proteome</keyword>
<keyword evidence="2 5" id="KW-0812">Transmembrane</keyword>
<dbReference type="InParanoid" id="A0A1W4WSC3"/>
<dbReference type="InterPro" id="IPR008952">
    <property type="entry name" value="Tetraspanin_EC2_sf"/>
</dbReference>
<evidence type="ECO:0000313" key="7">
    <source>
        <dbReference type="RefSeq" id="XP_018326804.1"/>
    </source>
</evidence>
<keyword evidence="4 5" id="KW-0472">Membrane</keyword>
<dbReference type="Proteomes" id="UP000192223">
    <property type="component" value="Unplaced"/>
</dbReference>
<dbReference type="GeneID" id="108738073"/>
<dbReference type="AlphaFoldDB" id="A0A1W4WSC3"/>